<comment type="caution">
    <text evidence="1">The sequence shown here is derived from an EMBL/GenBank/DDBJ whole genome shotgun (WGS) entry which is preliminary data.</text>
</comment>
<evidence type="ECO:0000313" key="2">
    <source>
        <dbReference type="Proteomes" id="UP001595648"/>
    </source>
</evidence>
<dbReference type="Proteomes" id="UP001595648">
    <property type="component" value="Unassembled WGS sequence"/>
</dbReference>
<gene>
    <name evidence="1" type="ORF">ACFOJ9_31350</name>
</gene>
<dbReference type="RefSeq" id="WP_378988356.1">
    <property type="nucleotide sequence ID" value="NZ_JBHRVD010000001.1"/>
</dbReference>
<reference evidence="2" key="1">
    <citation type="journal article" date="2019" name="Int. J. Syst. Evol. Microbiol.">
        <title>The Global Catalogue of Microorganisms (GCM) 10K type strain sequencing project: providing services to taxonomists for standard genome sequencing and annotation.</title>
        <authorList>
            <consortium name="The Broad Institute Genomics Platform"/>
            <consortium name="The Broad Institute Genome Sequencing Center for Infectious Disease"/>
            <person name="Wu L."/>
            <person name="Ma J."/>
        </authorList>
    </citation>
    <scope>NUCLEOTIDE SEQUENCE [LARGE SCALE GENOMIC DNA]</scope>
    <source>
        <strain evidence="2">ICMP 19515</strain>
    </source>
</reference>
<organism evidence="1 2">
    <name type="scientific">Mesorhizobium cantuariense</name>
    <dbReference type="NCBI Taxonomy" id="1300275"/>
    <lineage>
        <taxon>Bacteria</taxon>
        <taxon>Pseudomonadati</taxon>
        <taxon>Pseudomonadota</taxon>
        <taxon>Alphaproteobacteria</taxon>
        <taxon>Hyphomicrobiales</taxon>
        <taxon>Phyllobacteriaceae</taxon>
        <taxon>Mesorhizobium</taxon>
    </lineage>
</organism>
<protein>
    <submittedName>
        <fullName evidence="1">Uncharacterized protein</fullName>
    </submittedName>
</protein>
<keyword evidence="2" id="KW-1185">Reference proteome</keyword>
<proteinExistence type="predicted"/>
<sequence length="71" mass="7647">MLVDLSGTAYSLGPGDERDFPQDEALRLIAAEFAIPVAEQKIERAIAVPIAERRGRRGKNVVSTYGDGSSN</sequence>
<name>A0ABV7N086_9HYPH</name>
<dbReference type="EMBL" id="JBHRVD010000001">
    <property type="protein sequence ID" value="MFC3326213.1"/>
    <property type="molecule type" value="Genomic_DNA"/>
</dbReference>
<accession>A0ABV7N086</accession>
<evidence type="ECO:0000313" key="1">
    <source>
        <dbReference type="EMBL" id="MFC3326213.1"/>
    </source>
</evidence>